<proteinExistence type="predicted"/>
<keyword evidence="2" id="KW-0732">Signal</keyword>
<dbReference type="AlphaFoldDB" id="A0AB37ZM84"/>
<feature type="signal peptide" evidence="2">
    <location>
        <begin position="1"/>
        <end position="23"/>
    </location>
</feature>
<dbReference type="PROSITE" id="PS51257">
    <property type="entry name" value="PROKAR_LIPOPROTEIN"/>
    <property type="match status" value="1"/>
</dbReference>
<dbReference type="Proteomes" id="UP000183853">
    <property type="component" value="Unassembled WGS sequence"/>
</dbReference>
<evidence type="ECO:0000256" key="2">
    <source>
        <dbReference type="SAM" id="SignalP"/>
    </source>
</evidence>
<reference evidence="3 4" key="1">
    <citation type="submission" date="2016-10" db="EMBL/GenBank/DDBJ databases">
        <authorList>
            <person name="Varghese N."/>
            <person name="Submissions S."/>
        </authorList>
    </citation>
    <scope>NUCLEOTIDE SEQUENCE [LARGE SCALE GENOMIC DNA]</scope>
    <source>
        <strain evidence="3 4">BS2122</strain>
    </source>
</reference>
<sequence>MSLPIRPIFGIALAVLLMSGCDAQNDAKPAECHGSDGQLQRSGPAADAGCVLGHGNTQSTDRKW</sequence>
<evidence type="ECO:0000256" key="1">
    <source>
        <dbReference type="SAM" id="MobiDB-lite"/>
    </source>
</evidence>
<feature type="chain" id="PRO_5044296975" description="Lipoprotein" evidence="2">
    <location>
        <begin position="24"/>
        <end position="64"/>
    </location>
</feature>
<organism evidence="3 4">
    <name type="scientific">Pseudomonas syringae</name>
    <dbReference type="NCBI Taxonomy" id="317"/>
    <lineage>
        <taxon>Bacteria</taxon>
        <taxon>Pseudomonadati</taxon>
        <taxon>Pseudomonadota</taxon>
        <taxon>Gammaproteobacteria</taxon>
        <taxon>Pseudomonadales</taxon>
        <taxon>Pseudomonadaceae</taxon>
        <taxon>Pseudomonas</taxon>
    </lineage>
</organism>
<feature type="region of interest" description="Disordered" evidence="1">
    <location>
        <begin position="26"/>
        <end position="64"/>
    </location>
</feature>
<accession>A0AB37ZM84</accession>
<name>A0AB37ZM84_PSESX</name>
<evidence type="ECO:0000313" key="4">
    <source>
        <dbReference type="Proteomes" id="UP000183853"/>
    </source>
</evidence>
<comment type="caution">
    <text evidence="3">The sequence shown here is derived from an EMBL/GenBank/DDBJ whole genome shotgun (WGS) entry which is preliminary data.</text>
</comment>
<feature type="compositionally biased region" description="Polar residues" evidence="1">
    <location>
        <begin position="55"/>
        <end position="64"/>
    </location>
</feature>
<gene>
    <name evidence="3" type="ORF">SAMN05444505_105396</name>
</gene>
<evidence type="ECO:0008006" key="5">
    <source>
        <dbReference type="Google" id="ProtNLM"/>
    </source>
</evidence>
<evidence type="ECO:0000313" key="3">
    <source>
        <dbReference type="EMBL" id="SDN03340.1"/>
    </source>
</evidence>
<protein>
    <recommendedName>
        <fullName evidence="5">Lipoprotein</fullName>
    </recommendedName>
</protein>
<dbReference type="EMBL" id="FNHM01000005">
    <property type="protein sequence ID" value="SDN03340.1"/>
    <property type="molecule type" value="Genomic_DNA"/>
</dbReference>